<keyword evidence="1" id="KW-0812">Transmembrane</keyword>
<evidence type="ECO:0000313" key="2">
    <source>
        <dbReference type="EMBL" id="GAA12424.1"/>
    </source>
</evidence>
<protein>
    <submittedName>
        <fullName evidence="2">Uncharacterized protein</fullName>
    </submittedName>
</protein>
<evidence type="ECO:0000256" key="1">
    <source>
        <dbReference type="SAM" id="Phobius"/>
    </source>
</evidence>
<comment type="caution">
    <text evidence="2">The sequence shown here is derived from an EMBL/GenBank/DDBJ whole genome shotgun (WGS) entry which is preliminary data.</text>
</comment>
<gene>
    <name evidence="2" type="ORF">GOALK_050_02790</name>
</gene>
<reference evidence="2 3" key="1">
    <citation type="submission" date="2011-05" db="EMBL/GenBank/DDBJ databases">
        <title>Whole genome shotgun sequence of Gordonia alkanivorans NBRC 16433.</title>
        <authorList>
            <person name="Hosoyama A."/>
            <person name="Nakamura S."/>
            <person name="Takarada H."/>
            <person name="Tsuchikane K."/>
            <person name="Yamazaki S."/>
            <person name="Fujita N."/>
        </authorList>
    </citation>
    <scope>NUCLEOTIDE SEQUENCE [LARGE SCALE GENOMIC DNA]</scope>
    <source>
        <strain evidence="2 3">NBRC 16433</strain>
    </source>
</reference>
<keyword evidence="1" id="KW-0472">Membrane</keyword>
<keyword evidence="1" id="KW-1133">Transmembrane helix</keyword>
<organism evidence="2 3">
    <name type="scientific">Gordonia alkanivorans NBRC 16433</name>
    <dbReference type="NCBI Taxonomy" id="1027371"/>
    <lineage>
        <taxon>Bacteria</taxon>
        <taxon>Bacillati</taxon>
        <taxon>Actinomycetota</taxon>
        <taxon>Actinomycetes</taxon>
        <taxon>Mycobacteriales</taxon>
        <taxon>Gordoniaceae</taxon>
        <taxon>Gordonia</taxon>
    </lineage>
</organism>
<accession>F9VUY5</accession>
<dbReference type="AlphaFoldDB" id="F9VUY5"/>
<proteinExistence type="predicted"/>
<feature type="transmembrane region" description="Helical" evidence="1">
    <location>
        <begin position="68"/>
        <end position="98"/>
    </location>
</feature>
<dbReference type="Proteomes" id="UP000003558">
    <property type="component" value="Unassembled WGS sequence"/>
</dbReference>
<name>F9VUY5_9ACTN</name>
<dbReference type="EMBL" id="BACI01000050">
    <property type="protein sequence ID" value="GAA12424.1"/>
    <property type="molecule type" value="Genomic_DNA"/>
</dbReference>
<evidence type="ECO:0000313" key="3">
    <source>
        <dbReference type="Proteomes" id="UP000003558"/>
    </source>
</evidence>
<sequence length="128" mass="13279">MLLGEVRCDVQSLGHDLRCLPELAEPGAEDDDVAGRRAFPRNVLLGVPSSELPRSTLPKSKLVAADSIFAVLLSPVVVTATPAVVTAAATAIAGIILLRRMLSKCTDEHGRAGFGAITSASPVTYVTG</sequence>